<dbReference type="InterPro" id="IPR000421">
    <property type="entry name" value="FA58C"/>
</dbReference>
<dbReference type="InterPro" id="IPR017853">
    <property type="entry name" value="GH"/>
</dbReference>
<feature type="chain" id="PRO_5046990854" evidence="8">
    <location>
        <begin position="23"/>
        <end position="1215"/>
    </location>
</feature>
<accession>A0ABW3S0A6</accession>
<evidence type="ECO:0000256" key="7">
    <source>
        <dbReference type="SAM" id="MobiDB-lite"/>
    </source>
</evidence>
<comment type="similarity">
    <text evidence="1">Belongs to the glycosyl hydrolase 5 (cellulase A) family.</text>
</comment>
<dbReference type="SUPFAM" id="SSF51445">
    <property type="entry name" value="(Trans)glycosidases"/>
    <property type="match status" value="1"/>
</dbReference>
<evidence type="ECO:0000313" key="11">
    <source>
        <dbReference type="Proteomes" id="UP001597262"/>
    </source>
</evidence>
<evidence type="ECO:0000256" key="6">
    <source>
        <dbReference type="ARBA" id="ARBA00023326"/>
    </source>
</evidence>
<reference evidence="11" key="1">
    <citation type="journal article" date="2019" name="Int. J. Syst. Evol. Microbiol.">
        <title>The Global Catalogue of Microorganisms (GCM) 10K type strain sequencing project: providing services to taxonomists for standard genome sequencing and annotation.</title>
        <authorList>
            <consortium name="The Broad Institute Genomics Platform"/>
            <consortium name="The Broad Institute Genome Sequencing Center for Infectious Disease"/>
            <person name="Wu L."/>
            <person name="Ma J."/>
        </authorList>
    </citation>
    <scope>NUCLEOTIDE SEQUENCE [LARGE SCALE GENOMIC DNA]</scope>
    <source>
        <strain evidence="11">CCUG 59189</strain>
    </source>
</reference>
<dbReference type="Gene3D" id="2.60.120.260">
    <property type="entry name" value="Galactose-binding domain-like"/>
    <property type="match status" value="6"/>
</dbReference>
<keyword evidence="5" id="KW-0326">Glycosidase</keyword>
<sequence>MKNLRRILGALLSMFVALGVFADAARPDTAHAAFDSSDFLKTDGKYIKNNNGTGEVMNLRGTNLGGWLTFEDWMAPTGEFAFDRTGWTATASTNSASAGNAIDGDNTTRWGTGIAQANGQWFQVNMGYQGYFNRIYVNAAGFTGDYPASYKVLVSGDGTSWRNAASGTGTAQNTVIRFAPQVAQYIRVELTGAGSNGWSVAEFNVFSDPTMNNSAFTATASSSGSGTSPANALDGDVNTRWTSGTAQSGGQWFQVDLGYGQDVSKVIFDAGPASSGDYPRSYEVLGSSDGVNWTKYASANANSRIVVAEFWWSTYMRYIRIVQTGSHSNWWSISDISIFSSNALERTGWNITASTSGSGTSPNHIKDGNTSTRWTTGAAQKNGQWLQVDMGASIPFNQIILDSEKNSTSEQDYPRNFKVEVSHDGTNWTTVATGEGRRKATPINFPGVTARYFKITQTGSTANWWSIGELNVFLNNDDLSMNASYKQRFGNATAESLVTTHQDTWIQEVDLDHISDMGLNLIRLPIGWNELLNEDGSWKPNAWTKIDWLVAEASERNIYVLLDLHTLPGGNCPFASCGRFGPNPNEFWTNTTYQDWVVDIWEEMAARYEGNPTIAGFDIMNEPLIDYGEDNDDVHQKVEFYDRVYDAIRAIDPDHTIYIAAFFDWGNIVPPSVKGWTNVIYEVHPYDMPNGKDWNAQSALVDNKISDMAIKQNDWNVPVLMGEYSLYHYDDVWSKFMGGLNGIHGSWTNWTYKVRGDMNEGIGGYWGMYNSNPSPIPVINNDSATTINSKLQQFGTNNFQPNVSFINTVKKFAQGQPFMATVPLDQTGWTASASSTESGGAAVNAIDWNTATRWSSGVPQKNGQWFQVDMGSKKVFDQVSFETRINEKWDYPRGYRVQVSNDGTNWTTVKEGQGFGWKQAITFAPQYAQYVRVEQTGTAPDWWQIAEFHVYSVPALDNSGWTATASSSDTAGNEPSHGIDGNASTWWASGTSQVNGQSYQVDFGKKETFNRVLIDAGSFTTDYPRGYDIQVSNDGVNWTTVSSGTGTEAALLTEFMPQTARYLKVVQTGNSTNWWSITELKVYGELEKSRNGWTAYASSTESGGFTNNALDGDTSNRWSSGMAQAPGQSFTIDMGSKQWINHIVMDSGPNTDDYARDFIVEMSTENVSWKTVANGEGTGPVVTANFPITEGRYIKVTLKQSSTSWWSISEFRAFE</sequence>
<evidence type="ECO:0000256" key="8">
    <source>
        <dbReference type="SAM" id="SignalP"/>
    </source>
</evidence>
<evidence type="ECO:0000256" key="1">
    <source>
        <dbReference type="ARBA" id="ARBA00005641"/>
    </source>
</evidence>
<dbReference type="InterPro" id="IPR050386">
    <property type="entry name" value="Glycosyl_hydrolase_5"/>
</dbReference>
<evidence type="ECO:0000313" key="10">
    <source>
        <dbReference type="EMBL" id="MFD1178206.1"/>
    </source>
</evidence>
<dbReference type="Proteomes" id="UP001597262">
    <property type="component" value="Unassembled WGS sequence"/>
</dbReference>
<feature type="domain" description="F5/8 type C" evidence="9">
    <location>
        <begin position="812"/>
        <end position="933"/>
    </location>
</feature>
<evidence type="ECO:0000256" key="4">
    <source>
        <dbReference type="ARBA" id="ARBA00023277"/>
    </source>
</evidence>
<dbReference type="InterPro" id="IPR008979">
    <property type="entry name" value="Galactose-bd-like_sf"/>
</dbReference>
<dbReference type="EMBL" id="JBHTLM010000014">
    <property type="protein sequence ID" value="MFD1178206.1"/>
    <property type="molecule type" value="Genomic_DNA"/>
</dbReference>
<dbReference type="SUPFAM" id="SSF49785">
    <property type="entry name" value="Galactose-binding domain-like"/>
    <property type="match status" value="6"/>
</dbReference>
<feature type="signal peptide" evidence="8">
    <location>
        <begin position="1"/>
        <end position="22"/>
    </location>
</feature>
<feature type="domain" description="F5/8 type C" evidence="9">
    <location>
        <begin position="1111"/>
        <end position="1215"/>
    </location>
</feature>
<keyword evidence="11" id="KW-1185">Reference proteome</keyword>
<name>A0ABW3S0A6_9BACL</name>
<gene>
    <name evidence="10" type="ORF">ACFQ3W_18095</name>
</gene>
<dbReference type="PANTHER" id="PTHR31297">
    <property type="entry name" value="GLUCAN ENDO-1,6-BETA-GLUCOSIDASE B"/>
    <property type="match status" value="1"/>
</dbReference>
<protein>
    <submittedName>
        <fullName evidence="10">Discoidin domain-containing protein</fullName>
    </submittedName>
</protein>
<dbReference type="Pfam" id="PF00754">
    <property type="entry name" value="F5_F8_type_C"/>
    <property type="match status" value="6"/>
</dbReference>
<dbReference type="PANTHER" id="PTHR31297:SF41">
    <property type="entry name" value="ENDOGLUCANASE, PUTATIVE (AFU_ORTHOLOGUE AFUA_5G01830)-RELATED"/>
    <property type="match status" value="1"/>
</dbReference>
<feature type="domain" description="F5/8 type C" evidence="9">
    <location>
        <begin position="943"/>
        <end position="1085"/>
    </location>
</feature>
<keyword evidence="3" id="KW-0136">Cellulose degradation</keyword>
<keyword evidence="6" id="KW-0624">Polysaccharide degradation</keyword>
<evidence type="ECO:0000256" key="2">
    <source>
        <dbReference type="ARBA" id="ARBA00022801"/>
    </source>
</evidence>
<feature type="domain" description="F5/8 type C" evidence="9">
    <location>
        <begin position="331"/>
        <end position="475"/>
    </location>
</feature>
<dbReference type="Gene3D" id="3.20.20.80">
    <property type="entry name" value="Glycosidases"/>
    <property type="match status" value="1"/>
</dbReference>
<feature type="region of interest" description="Disordered" evidence="7">
    <location>
        <begin position="962"/>
        <end position="983"/>
    </location>
</feature>
<proteinExistence type="inferred from homology"/>
<keyword evidence="4" id="KW-0119">Carbohydrate metabolism</keyword>
<keyword evidence="2" id="KW-0378">Hydrolase</keyword>
<feature type="domain" description="F5/8 type C" evidence="9">
    <location>
        <begin position="69"/>
        <end position="188"/>
    </location>
</feature>
<comment type="caution">
    <text evidence="10">The sequence shown here is derived from an EMBL/GenBank/DDBJ whole genome shotgun (WGS) entry which is preliminary data.</text>
</comment>
<keyword evidence="8" id="KW-0732">Signal</keyword>
<feature type="compositionally biased region" description="Polar residues" evidence="7">
    <location>
        <begin position="962"/>
        <end position="973"/>
    </location>
</feature>
<dbReference type="PROSITE" id="PS50022">
    <property type="entry name" value="FA58C_3"/>
    <property type="match status" value="6"/>
</dbReference>
<organism evidence="10 11">
    <name type="scientific">Paenibacillus puldeungensis</name>
    <dbReference type="NCBI Taxonomy" id="696536"/>
    <lineage>
        <taxon>Bacteria</taxon>
        <taxon>Bacillati</taxon>
        <taxon>Bacillota</taxon>
        <taxon>Bacilli</taxon>
        <taxon>Bacillales</taxon>
        <taxon>Paenibacillaceae</taxon>
        <taxon>Paenibacillus</taxon>
    </lineage>
</organism>
<feature type="domain" description="F5/8 type C" evidence="9">
    <location>
        <begin position="198"/>
        <end position="321"/>
    </location>
</feature>
<dbReference type="RefSeq" id="WP_379320647.1">
    <property type="nucleotide sequence ID" value="NZ_JBHTLM010000014.1"/>
</dbReference>
<evidence type="ECO:0000256" key="5">
    <source>
        <dbReference type="ARBA" id="ARBA00023295"/>
    </source>
</evidence>
<evidence type="ECO:0000256" key="3">
    <source>
        <dbReference type="ARBA" id="ARBA00023001"/>
    </source>
</evidence>
<evidence type="ECO:0000259" key="9">
    <source>
        <dbReference type="PROSITE" id="PS50022"/>
    </source>
</evidence>